<evidence type="ECO:0000313" key="2">
    <source>
        <dbReference type="EMBL" id="KAK9845450.1"/>
    </source>
</evidence>
<dbReference type="Proteomes" id="UP001445335">
    <property type="component" value="Unassembled WGS sequence"/>
</dbReference>
<keyword evidence="3" id="KW-1185">Reference proteome</keyword>
<organism evidence="2 3">
    <name type="scientific">Elliptochloris bilobata</name>
    <dbReference type="NCBI Taxonomy" id="381761"/>
    <lineage>
        <taxon>Eukaryota</taxon>
        <taxon>Viridiplantae</taxon>
        <taxon>Chlorophyta</taxon>
        <taxon>core chlorophytes</taxon>
        <taxon>Trebouxiophyceae</taxon>
        <taxon>Trebouxiophyceae incertae sedis</taxon>
        <taxon>Elliptochloris clade</taxon>
        <taxon>Elliptochloris</taxon>
    </lineage>
</organism>
<evidence type="ECO:0008006" key="4">
    <source>
        <dbReference type="Google" id="ProtNLM"/>
    </source>
</evidence>
<sequence length="267" mass="30811">MLSPEPILDVVRGLSTVASFGIVYNQFFRLIEEIFTSECEVCRGSGRVICRHCRGTKTLRRRPGVYTIQRLRVVDRDPADLYPCIYCGPETKYDFHMVEQDNESEAYSIMDNFKAAYANKRVPNPSPILAGTIPCPQCEGSPIIYRHTPDFMRIAGQNENFHTITTGRRGMYRAQSPHLVARVRPREYYEFPTYKTRNPETSVDTMIAAFQWKARKEAYKARKKERALALESLELRATEQLTPDDFILPYIDDDDSDAEDDPFFPQN</sequence>
<comment type="caution">
    <text evidence="2">The sequence shown here is derived from an EMBL/GenBank/DDBJ whole genome shotgun (WGS) entry which is preliminary data.</text>
</comment>
<proteinExistence type="predicted"/>
<evidence type="ECO:0000256" key="1">
    <source>
        <dbReference type="SAM" id="MobiDB-lite"/>
    </source>
</evidence>
<dbReference type="AlphaFoldDB" id="A0AAW1SHX9"/>
<accession>A0AAW1SHX9</accession>
<name>A0AAW1SHX9_9CHLO</name>
<dbReference type="EMBL" id="JALJOU010000003">
    <property type="protein sequence ID" value="KAK9845450.1"/>
    <property type="molecule type" value="Genomic_DNA"/>
</dbReference>
<gene>
    <name evidence="2" type="ORF">WJX81_006687</name>
</gene>
<protein>
    <recommendedName>
        <fullName evidence="4">Stc1 domain-containing protein</fullName>
    </recommendedName>
</protein>
<reference evidence="2 3" key="1">
    <citation type="journal article" date="2024" name="Nat. Commun.">
        <title>Phylogenomics reveals the evolutionary origins of lichenization in chlorophyte algae.</title>
        <authorList>
            <person name="Puginier C."/>
            <person name="Libourel C."/>
            <person name="Otte J."/>
            <person name="Skaloud P."/>
            <person name="Haon M."/>
            <person name="Grisel S."/>
            <person name="Petersen M."/>
            <person name="Berrin J.G."/>
            <person name="Delaux P.M."/>
            <person name="Dal Grande F."/>
            <person name="Keller J."/>
        </authorList>
    </citation>
    <scope>NUCLEOTIDE SEQUENCE [LARGE SCALE GENOMIC DNA]</scope>
    <source>
        <strain evidence="2 3">SAG 245.80</strain>
    </source>
</reference>
<evidence type="ECO:0000313" key="3">
    <source>
        <dbReference type="Proteomes" id="UP001445335"/>
    </source>
</evidence>
<feature type="compositionally biased region" description="Acidic residues" evidence="1">
    <location>
        <begin position="251"/>
        <end position="267"/>
    </location>
</feature>
<feature type="region of interest" description="Disordered" evidence="1">
    <location>
        <begin position="248"/>
        <end position="267"/>
    </location>
</feature>